<dbReference type="Pfam" id="PF01261">
    <property type="entry name" value="AP_endonuc_2"/>
    <property type="match status" value="1"/>
</dbReference>
<sequence>MGKIGLQLYSVRDKTSEDFFGTIRKVGEMGYDGIQFAGFFNSTARELKAVMDEAGVVAAGSHMGLDALKGEQLEQTLMFNREIGNTLIICPALPQDYQESAEGYERAAELLNRVGETCQKQGFTFGYHNHAFEFTDLGEGVRGFDILFENTDPELVKMELDCYWVTHGGLDPEAVIRRYQERCVSLHIKDMKIKDGEKVSTEVGNGTLDIKRLLDVGDQYGVKWFTVEQEDFEGDTLESAAVNVKNLKGIRGE</sequence>
<dbReference type="PANTHER" id="PTHR12110">
    <property type="entry name" value="HYDROXYPYRUVATE ISOMERASE"/>
    <property type="match status" value="1"/>
</dbReference>
<keyword evidence="2" id="KW-0413">Isomerase</keyword>
<dbReference type="Proteomes" id="UP000628775">
    <property type="component" value="Unassembled WGS sequence"/>
</dbReference>
<dbReference type="InterPro" id="IPR036237">
    <property type="entry name" value="Xyl_isomerase-like_sf"/>
</dbReference>
<reference evidence="2" key="2">
    <citation type="submission" date="2020-09" db="EMBL/GenBank/DDBJ databases">
        <authorList>
            <person name="Sun Q."/>
            <person name="Zhou Y."/>
        </authorList>
    </citation>
    <scope>NUCLEOTIDE SEQUENCE</scope>
    <source>
        <strain evidence="2">CGMCC 1.15371</strain>
    </source>
</reference>
<keyword evidence="3" id="KW-1185">Reference proteome</keyword>
<dbReference type="EMBL" id="BMIR01000016">
    <property type="protein sequence ID" value="GGE49449.1"/>
    <property type="molecule type" value="Genomic_DNA"/>
</dbReference>
<accession>A0A8J2YKT9</accession>
<dbReference type="AlphaFoldDB" id="A0A8J2YKT9"/>
<evidence type="ECO:0000259" key="1">
    <source>
        <dbReference type="Pfam" id="PF01261"/>
    </source>
</evidence>
<gene>
    <name evidence="2" type="ORF">GCM10011391_30330</name>
</gene>
<evidence type="ECO:0000313" key="3">
    <source>
        <dbReference type="Proteomes" id="UP000628775"/>
    </source>
</evidence>
<name>A0A8J2YKT9_9BACL</name>
<dbReference type="RefSeq" id="WP_188696039.1">
    <property type="nucleotide sequence ID" value="NZ_BMIR01000016.1"/>
</dbReference>
<dbReference type="PANTHER" id="PTHR12110:SF41">
    <property type="entry name" value="INOSOSE DEHYDRATASE"/>
    <property type="match status" value="1"/>
</dbReference>
<protein>
    <submittedName>
        <fullName evidence="2">Sugar phosphate isomerase</fullName>
    </submittedName>
</protein>
<dbReference type="GO" id="GO:0016853">
    <property type="term" value="F:isomerase activity"/>
    <property type="evidence" value="ECO:0007669"/>
    <property type="project" value="UniProtKB-KW"/>
</dbReference>
<organism evidence="2 3">
    <name type="scientific">Pullulanibacillus camelliae</name>
    <dbReference type="NCBI Taxonomy" id="1707096"/>
    <lineage>
        <taxon>Bacteria</taxon>
        <taxon>Bacillati</taxon>
        <taxon>Bacillota</taxon>
        <taxon>Bacilli</taxon>
        <taxon>Bacillales</taxon>
        <taxon>Sporolactobacillaceae</taxon>
        <taxon>Pullulanibacillus</taxon>
    </lineage>
</organism>
<comment type="caution">
    <text evidence="2">The sequence shown here is derived from an EMBL/GenBank/DDBJ whole genome shotgun (WGS) entry which is preliminary data.</text>
</comment>
<evidence type="ECO:0000313" key="2">
    <source>
        <dbReference type="EMBL" id="GGE49449.1"/>
    </source>
</evidence>
<dbReference type="Gene3D" id="3.20.20.150">
    <property type="entry name" value="Divalent-metal-dependent TIM barrel enzymes"/>
    <property type="match status" value="1"/>
</dbReference>
<feature type="domain" description="Xylose isomerase-like TIM barrel" evidence="1">
    <location>
        <begin position="24"/>
        <end position="236"/>
    </location>
</feature>
<dbReference type="InterPro" id="IPR050312">
    <property type="entry name" value="IolE/XylAMocC-like"/>
</dbReference>
<reference evidence="2" key="1">
    <citation type="journal article" date="2014" name="Int. J. Syst. Evol. Microbiol.">
        <title>Complete genome sequence of Corynebacterium casei LMG S-19264T (=DSM 44701T), isolated from a smear-ripened cheese.</title>
        <authorList>
            <consortium name="US DOE Joint Genome Institute (JGI-PGF)"/>
            <person name="Walter F."/>
            <person name="Albersmeier A."/>
            <person name="Kalinowski J."/>
            <person name="Ruckert C."/>
        </authorList>
    </citation>
    <scope>NUCLEOTIDE SEQUENCE</scope>
    <source>
        <strain evidence="2">CGMCC 1.15371</strain>
    </source>
</reference>
<proteinExistence type="predicted"/>
<dbReference type="SUPFAM" id="SSF51658">
    <property type="entry name" value="Xylose isomerase-like"/>
    <property type="match status" value="1"/>
</dbReference>
<dbReference type="InterPro" id="IPR013022">
    <property type="entry name" value="Xyl_isomerase-like_TIM-brl"/>
</dbReference>